<proteinExistence type="predicted"/>
<sequence>MTQYIFKNPEYCLKKYLVRPVKHLLIIL</sequence>
<reference evidence="1" key="2">
    <citation type="journal article" date="2015" name="Fish Shellfish Immunol.">
        <title>Early steps in the European eel (Anguilla anguilla)-Vibrio vulnificus interaction in the gills: Role of the RtxA13 toxin.</title>
        <authorList>
            <person name="Callol A."/>
            <person name="Pajuelo D."/>
            <person name="Ebbesson L."/>
            <person name="Teles M."/>
            <person name="MacKenzie S."/>
            <person name="Amaro C."/>
        </authorList>
    </citation>
    <scope>NUCLEOTIDE SEQUENCE</scope>
</reference>
<organism evidence="1">
    <name type="scientific">Anguilla anguilla</name>
    <name type="common">European freshwater eel</name>
    <name type="synonym">Muraena anguilla</name>
    <dbReference type="NCBI Taxonomy" id="7936"/>
    <lineage>
        <taxon>Eukaryota</taxon>
        <taxon>Metazoa</taxon>
        <taxon>Chordata</taxon>
        <taxon>Craniata</taxon>
        <taxon>Vertebrata</taxon>
        <taxon>Euteleostomi</taxon>
        <taxon>Actinopterygii</taxon>
        <taxon>Neopterygii</taxon>
        <taxon>Teleostei</taxon>
        <taxon>Anguilliformes</taxon>
        <taxon>Anguillidae</taxon>
        <taxon>Anguilla</taxon>
    </lineage>
</organism>
<evidence type="ECO:0000313" key="1">
    <source>
        <dbReference type="EMBL" id="JAI08454.1"/>
    </source>
</evidence>
<protein>
    <submittedName>
        <fullName evidence="1">Uncharacterized protein</fullName>
    </submittedName>
</protein>
<dbReference type="EMBL" id="GBXM01000124">
    <property type="protein sequence ID" value="JAI08454.1"/>
    <property type="molecule type" value="Transcribed_RNA"/>
</dbReference>
<name>A0A0E9Y2P9_ANGAN</name>
<reference evidence="1" key="1">
    <citation type="submission" date="2014-11" db="EMBL/GenBank/DDBJ databases">
        <authorList>
            <person name="Amaro Gonzalez C."/>
        </authorList>
    </citation>
    <scope>NUCLEOTIDE SEQUENCE</scope>
</reference>
<accession>A0A0E9Y2P9</accession>
<dbReference type="AlphaFoldDB" id="A0A0E9Y2P9"/>